<comment type="caution">
    <text evidence="1">The sequence shown here is derived from an EMBL/GenBank/DDBJ whole genome shotgun (WGS) entry which is preliminary data.</text>
</comment>
<dbReference type="InterPro" id="IPR032675">
    <property type="entry name" value="LRR_dom_sf"/>
</dbReference>
<organism evidence="1 2">
    <name type="scientific">Meripilus lineatus</name>
    <dbReference type="NCBI Taxonomy" id="2056292"/>
    <lineage>
        <taxon>Eukaryota</taxon>
        <taxon>Fungi</taxon>
        <taxon>Dikarya</taxon>
        <taxon>Basidiomycota</taxon>
        <taxon>Agaricomycotina</taxon>
        <taxon>Agaricomycetes</taxon>
        <taxon>Polyporales</taxon>
        <taxon>Meripilaceae</taxon>
        <taxon>Meripilus</taxon>
    </lineage>
</organism>
<dbReference type="Gene3D" id="3.80.10.10">
    <property type="entry name" value="Ribonuclease Inhibitor"/>
    <property type="match status" value="1"/>
</dbReference>
<evidence type="ECO:0000313" key="1">
    <source>
        <dbReference type="EMBL" id="KAJ3491705.1"/>
    </source>
</evidence>
<sequence length="510" mass="57198">MSLQASPLNFDILANLFAFVDSRQDALSLMKTCRSLRAPATPRILSFPVYLYQREEITSFCDYMLTKSSPSPQNRCHYLRRLHVLGFLGNKNGLLAQNLAKIIQNSTGLEELVIRDIEDFLWSGGGVVFEALSDLKSHDALTRLELRHVSNEASRLLQAMNIKSLSELLLVFGYGSGDEPAPFKLLAGLGPNLTTLSLENAGPYSVGVQCPHVHTLDMMSCSLLPSRDLTRMFPNLVNLSFHNKFGPDDDEEIEERRVENQAGFEADGNPWPSLQRLSGTISHLYMFGFIFQVKFLELSTVSAKKSAMCLAMIDDLSPINLHLLIDVATFSLSELEMFLTRAFGGLTQCTYLSLSFEMDGISLDLSDFEPMLVSVLERLKVHLLEIRIPPVYRRWTMEELCDDDDDDDDEDDDDLTRNPFDPLDDYLCAIDTKALITTIAERIPSLHHAGLWIGNQSRTGGYWEIVRIPGGENKEQVASGTISLTRVCDFNGRRRTLYGIPEIGELGNKN</sequence>
<reference evidence="1" key="1">
    <citation type="submission" date="2022-07" db="EMBL/GenBank/DDBJ databases">
        <title>Genome Sequence of Physisporinus lineatus.</title>
        <authorList>
            <person name="Buettner E."/>
        </authorList>
    </citation>
    <scope>NUCLEOTIDE SEQUENCE</scope>
    <source>
        <strain evidence="1">VT162</strain>
    </source>
</reference>
<dbReference type="Proteomes" id="UP001212997">
    <property type="component" value="Unassembled WGS sequence"/>
</dbReference>
<proteinExistence type="predicted"/>
<dbReference type="AlphaFoldDB" id="A0AAD5VDJ8"/>
<gene>
    <name evidence="1" type="ORF">NLI96_g509</name>
</gene>
<name>A0AAD5VDJ8_9APHY</name>
<evidence type="ECO:0000313" key="2">
    <source>
        <dbReference type="Proteomes" id="UP001212997"/>
    </source>
</evidence>
<accession>A0AAD5VDJ8</accession>
<protein>
    <submittedName>
        <fullName evidence="1">Uncharacterized protein</fullName>
    </submittedName>
</protein>
<dbReference type="SUPFAM" id="SSF52047">
    <property type="entry name" value="RNI-like"/>
    <property type="match status" value="1"/>
</dbReference>
<keyword evidence="2" id="KW-1185">Reference proteome</keyword>
<dbReference type="EMBL" id="JANAWD010000008">
    <property type="protein sequence ID" value="KAJ3491705.1"/>
    <property type="molecule type" value="Genomic_DNA"/>
</dbReference>